<evidence type="ECO:0000256" key="1">
    <source>
        <dbReference type="ARBA" id="ARBA00001007"/>
    </source>
</evidence>
<dbReference type="GO" id="GO:0008715">
    <property type="term" value="F:CDP-diacylglycerol diphosphatase activity"/>
    <property type="evidence" value="ECO:0007669"/>
    <property type="project" value="UniProtKB-EC"/>
</dbReference>
<dbReference type="GO" id="GO:0008654">
    <property type="term" value="P:phospholipid biosynthetic process"/>
    <property type="evidence" value="ECO:0007669"/>
    <property type="project" value="UniProtKB-KW"/>
</dbReference>
<keyword evidence="14" id="KW-0594">Phospholipid biosynthesis</keyword>
<keyword evidence="9" id="KW-0812">Transmembrane</keyword>
<dbReference type="GO" id="GO:0005886">
    <property type="term" value="C:plasma membrane"/>
    <property type="evidence" value="ECO:0007669"/>
    <property type="project" value="UniProtKB-SubCell"/>
</dbReference>
<evidence type="ECO:0000256" key="7">
    <source>
        <dbReference type="ARBA" id="ARBA00022475"/>
    </source>
</evidence>
<sequence>MYNGSELNLWSAAWLQAGKLVAKNPTRPIAIGVNSATARSQNQLHIHLAQVNPTTLADLRAIPNPETHLDNWTKTDVVLRLNKTKSKIPRHFRVVKYTGGLPDLFRVLKRQLPATEDMADQSIGVVDAGQPNTYFVLTSNPKLGGAGTGLMDMIYGWGV</sequence>
<evidence type="ECO:0000256" key="10">
    <source>
        <dbReference type="ARBA" id="ARBA00022801"/>
    </source>
</evidence>
<dbReference type="Pfam" id="PF02611">
    <property type="entry name" value="CDH"/>
    <property type="match status" value="1"/>
</dbReference>
<evidence type="ECO:0000256" key="15">
    <source>
        <dbReference type="ARBA" id="ARBA00023264"/>
    </source>
</evidence>
<keyword evidence="11" id="KW-1133">Transmembrane helix</keyword>
<comment type="pathway">
    <text evidence="3">Phospholipid metabolism; CDP-diacylglycerol degradation; phosphatidate from CDP-diacylglycerol: step 1/1.</text>
</comment>
<proteinExistence type="inferred from homology"/>
<comment type="similarity">
    <text evidence="5">Belongs to the Cdh family.</text>
</comment>
<protein>
    <recommendedName>
        <fullName evidence="6">CDP-diacylglycerol diphosphatase</fullName>
        <ecNumber evidence="6">3.6.1.26</ecNumber>
    </recommendedName>
    <alternativeName>
        <fullName evidence="16">CDP-diacylglycerol phosphatidylhydrolase</fullName>
    </alternativeName>
    <alternativeName>
        <fullName evidence="17">CDP-diglyceride hydrolase</fullName>
    </alternativeName>
</protein>
<gene>
    <name evidence="18" type="ORF">P9A14_18300</name>
</gene>
<dbReference type="SUPFAM" id="SSF54197">
    <property type="entry name" value="HIT-like"/>
    <property type="match status" value="1"/>
</dbReference>
<reference evidence="18" key="1">
    <citation type="submission" date="2023-04" db="EMBL/GenBank/DDBJ databases">
        <title>Complete genome sequence of a phthalic acid esters degrading bacterial strain.</title>
        <authorList>
            <person name="Weng L."/>
            <person name="Jia Y."/>
            <person name="Ren L."/>
        </authorList>
    </citation>
    <scope>NUCLEOTIDE SEQUENCE</scope>
    <source>
        <strain evidence="18">RL-LY01</strain>
    </source>
</reference>
<evidence type="ECO:0000256" key="2">
    <source>
        <dbReference type="ARBA" id="ARBA00004162"/>
    </source>
</evidence>
<evidence type="ECO:0000256" key="5">
    <source>
        <dbReference type="ARBA" id="ARBA00006435"/>
    </source>
</evidence>
<evidence type="ECO:0000256" key="4">
    <source>
        <dbReference type="ARBA" id="ARBA00005189"/>
    </source>
</evidence>
<keyword evidence="7" id="KW-1003">Cell membrane</keyword>
<comment type="catalytic activity">
    <reaction evidence="1">
        <text>a CDP-1,2-diacyl-sn-glycerol + H2O = a 1,2-diacyl-sn-glycero-3-phosphate + CMP + 2 H(+)</text>
        <dbReference type="Rhea" id="RHEA:15221"/>
        <dbReference type="ChEBI" id="CHEBI:15377"/>
        <dbReference type="ChEBI" id="CHEBI:15378"/>
        <dbReference type="ChEBI" id="CHEBI:58332"/>
        <dbReference type="ChEBI" id="CHEBI:58608"/>
        <dbReference type="ChEBI" id="CHEBI:60377"/>
        <dbReference type="EC" id="3.6.1.26"/>
    </reaction>
</comment>
<evidence type="ECO:0000256" key="11">
    <source>
        <dbReference type="ARBA" id="ARBA00022989"/>
    </source>
</evidence>
<evidence type="ECO:0000256" key="14">
    <source>
        <dbReference type="ARBA" id="ARBA00023209"/>
    </source>
</evidence>
<keyword evidence="8" id="KW-0444">Lipid biosynthesis</keyword>
<evidence type="ECO:0000256" key="3">
    <source>
        <dbReference type="ARBA" id="ARBA00004927"/>
    </source>
</evidence>
<keyword evidence="15" id="KW-1208">Phospholipid metabolism</keyword>
<organism evidence="18 19">
    <name type="scientific">Gordonia hongkongensis</name>
    <dbReference type="NCBI Taxonomy" id="1701090"/>
    <lineage>
        <taxon>Bacteria</taxon>
        <taxon>Bacillati</taxon>
        <taxon>Actinomycetota</taxon>
        <taxon>Actinomycetes</taxon>
        <taxon>Mycobacteriales</taxon>
        <taxon>Gordoniaceae</taxon>
        <taxon>Gordonia</taxon>
    </lineage>
</organism>
<evidence type="ECO:0000256" key="12">
    <source>
        <dbReference type="ARBA" id="ARBA00023098"/>
    </source>
</evidence>
<accession>A0AAX3TEI1</accession>
<dbReference type="Proteomes" id="UP001213504">
    <property type="component" value="Chromosome"/>
</dbReference>
<comment type="pathway">
    <text evidence="4">Lipid metabolism.</text>
</comment>
<dbReference type="EMBL" id="CP121270">
    <property type="protein sequence ID" value="WFP27312.1"/>
    <property type="molecule type" value="Genomic_DNA"/>
</dbReference>
<evidence type="ECO:0000256" key="13">
    <source>
        <dbReference type="ARBA" id="ARBA00023136"/>
    </source>
</evidence>
<dbReference type="AlphaFoldDB" id="A0AAX3TEI1"/>
<keyword evidence="12" id="KW-0443">Lipid metabolism</keyword>
<keyword evidence="13" id="KW-0472">Membrane</keyword>
<comment type="subcellular location">
    <subcellularLocation>
        <location evidence="2">Cell membrane</location>
        <topology evidence="2">Single-pass membrane protein</topology>
    </subcellularLocation>
</comment>
<evidence type="ECO:0000256" key="16">
    <source>
        <dbReference type="ARBA" id="ARBA00032888"/>
    </source>
</evidence>
<evidence type="ECO:0000256" key="9">
    <source>
        <dbReference type="ARBA" id="ARBA00022692"/>
    </source>
</evidence>
<name>A0AAX3TEI1_9ACTN</name>
<dbReference type="RefSeq" id="WP_231742478.1">
    <property type="nucleotide sequence ID" value="NZ_CP121270.1"/>
</dbReference>
<evidence type="ECO:0000256" key="6">
    <source>
        <dbReference type="ARBA" id="ARBA00012375"/>
    </source>
</evidence>
<dbReference type="InterPro" id="IPR036265">
    <property type="entry name" value="HIT-like_sf"/>
</dbReference>
<evidence type="ECO:0000256" key="8">
    <source>
        <dbReference type="ARBA" id="ARBA00022516"/>
    </source>
</evidence>
<evidence type="ECO:0000313" key="18">
    <source>
        <dbReference type="EMBL" id="WFP27312.1"/>
    </source>
</evidence>
<evidence type="ECO:0000313" key="19">
    <source>
        <dbReference type="Proteomes" id="UP001213504"/>
    </source>
</evidence>
<dbReference type="EC" id="3.6.1.26" evidence="6"/>
<dbReference type="Gene3D" id="3.30.428.30">
    <property type="entry name" value="HIT family - CDH-like"/>
    <property type="match status" value="1"/>
</dbReference>
<evidence type="ECO:0000256" key="17">
    <source>
        <dbReference type="ARBA" id="ARBA00032892"/>
    </source>
</evidence>
<keyword evidence="10 18" id="KW-0378">Hydrolase</keyword>
<dbReference type="InterPro" id="IPR003763">
    <property type="entry name" value="CDP-diacylglyc_Pase"/>
</dbReference>